<dbReference type="EMBL" id="MFAV01000007">
    <property type="protein sequence ID" value="OGD86785.1"/>
    <property type="molecule type" value="Genomic_DNA"/>
</dbReference>
<dbReference type="Pfam" id="PF00459">
    <property type="entry name" value="Inositol_P"/>
    <property type="match status" value="1"/>
</dbReference>
<comment type="cofactor">
    <cofactor evidence="2 7 8">
        <name>Mg(2+)</name>
        <dbReference type="ChEBI" id="CHEBI:18420"/>
    </cofactor>
</comment>
<comment type="catalytic activity">
    <reaction evidence="1 8">
        <text>a myo-inositol phosphate + H2O = myo-inositol + phosphate</text>
        <dbReference type="Rhea" id="RHEA:24056"/>
        <dbReference type="ChEBI" id="CHEBI:15377"/>
        <dbReference type="ChEBI" id="CHEBI:17268"/>
        <dbReference type="ChEBI" id="CHEBI:43474"/>
        <dbReference type="ChEBI" id="CHEBI:84139"/>
        <dbReference type="EC" id="3.1.3.25"/>
    </reaction>
</comment>
<dbReference type="Gene3D" id="3.40.190.80">
    <property type="match status" value="1"/>
</dbReference>
<reference evidence="9 10" key="1">
    <citation type="journal article" date="2016" name="Nat. Commun.">
        <title>Thousands of microbial genomes shed light on interconnected biogeochemical processes in an aquifer system.</title>
        <authorList>
            <person name="Anantharaman K."/>
            <person name="Brown C.T."/>
            <person name="Hug L.A."/>
            <person name="Sharon I."/>
            <person name="Castelle C.J."/>
            <person name="Probst A.J."/>
            <person name="Thomas B.C."/>
            <person name="Singh A."/>
            <person name="Wilkins M.J."/>
            <person name="Karaoz U."/>
            <person name="Brodie E.L."/>
            <person name="Williams K.H."/>
            <person name="Hubbard S.S."/>
            <person name="Banfield J.F."/>
        </authorList>
    </citation>
    <scope>NUCLEOTIDE SEQUENCE [LARGE SCALE GENOMIC DNA]</scope>
</reference>
<feature type="binding site" evidence="7">
    <location>
        <position position="80"/>
    </location>
    <ligand>
        <name>Mg(2+)</name>
        <dbReference type="ChEBI" id="CHEBI:18420"/>
        <label>1</label>
        <note>catalytic</note>
    </ligand>
</feature>
<proteinExistence type="inferred from homology"/>
<keyword evidence="4 7" id="KW-0479">Metal-binding</keyword>
<evidence type="ECO:0000256" key="8">
    <source>
        <dbReference type="RuleBase" id="RU364068"/>
    </source>
</evidence>
<dbReference type="GO" id="GO:0007165">
    <property type="term" value="P:signal transduction"/>
    <property type="evidence" value="ECO:0007669"/>
    <property type="project" value="TreeGrafter"/>
</dbReference>
<dbReference type="PANTHER" id="PTHR20854">
    <property type="entry name" value="INOSITOL MONOPHOSPHATASE"/>
    <property type="match status" value="1"/>
</dbReference>
<evidence type="ECO:0000256" key="5">
    <source>
        <dbReference type="ARBA" id="ARBA00022801"/>
    </source>
</evidence>
<gene>
    <name evidence="9" type="ORF">A2Z23_02370</name>
</gene>
<dbReference type="FunFam" id="3.30.540.10:FF:000003">
    <property type="entry name" value="Inositol-1-monophosphatase"/>
    <property type="match status" value="1"/>
</dbReference>
<dbReference type="EC" id="3.1.3.25" evidence="8"/>
<dbReference type="GO" id="GO:0046872">
    <property type="term" value="F:metal ion binding"/>
    <property type="evidence" value="ECO:0007669"/>
    <property type="project" value="UniProtKB-KW"/>
</dbReference>
<dbReference type="PANTHER" id="PTHR20854:SF4">
    <property type="entry name" value="INOSITOL-1-MONOPHOSPHATASE-RELATED"/>
    <property type="match status" value="1"/>
</dbReference>
<dbReference type="Proteomes" id="UP000176628">
    <property type="component" value="Unassembled WGS sequence"/>
</dbReference>
<evidence type="ECO:0000256" key="7">
    <source>
        <dbReference type="PIRSR" id="PIRSR600760-2"/>
    </source>
</evidence>
<dbReference type="AlphaFoldDB" id="A0A1F5G4P6"/>
<evidence type="ECO:0000256" key="3">
    <source>
        <dbReference type="ARBA" id="ARBA00009759"/>
    </source>
</evidence>
<dbReference type="InterPro" id="IPR000760">
    <property type="entry name" value="Inositol_monophosphatase-like"/>
</dbReference>
<dbReference type="PROSITE" id="PS00629">
    <property type="entry name" value="IMP_1"/>
    <property type="match status" value="1"/>
</dbReference>
<dbReference type="InterPro" id="IPR020550">
    <property type="entry name" value="Inositol_monophosphatase_CS"/>
</dbReference>
<evidence type="ECO:0000256" key="2">
    <source>
        <dbReference type="ARBA" id="ARBA00001946"/>
    </source>
</evidence>
<dbReference type="GO" id="GO:0046854">
    <property type="term" value="P:phosphatidylinositol phosphate biosynthetic process"/>
    <property type="evidence" value="ECO:0007669"/>
    <property type="project" value="InterPro"/>
</dbReference>
<dbReference type="PRINTS" id="PR00377">
    <property type="entry name" value="IMPHPHTASES"/>
</dbReference>
<dbReference type="SUPFAM" id="SSF56655">
    <property type="entry name" value="Carbohydrate phosphatase"/>
    <property type="match status" value="1"/>
</dbReference>
<feature type="binding site" evidence="7">
    <location>
        <position position="207"/>
    </location>
    <ligand>
        <name>Mg(2+)</name>
        <dbReference type="ChEBI" id="CHEBI:18420"/>
        <label>1</label>
        <note>catalytic</note>
    </ligand>
</feature>
<feature type="binding site" evidence="7">
    <location>
        <position position="65"/>
    </location>
    <ligand>
        <name>Mg(2+)</name>
        <dbReference type="ChEBI" id="CHEBI:18420"/>
        <label>1</label>
        <note>catalytic</note>
    </ligand>
</feature>
<sequence>MAEELEVAIQAAKEAGGILSFSFGKDHKQTFKADFSPSIKADLLAEKKILATLQRAFPKHQILSEESGKHGKSDFCWVIDPLDGTSNYLRGIPIFGVSIALLFKGESLLGVIYLPQTNELFWAEKGKGAYLDGKKIEVSKISELKKTVTTLEWGRGENDRKFFGKILAKLLSRAGTTKHLGSSVYNFSMLARGRIDAILDQGSQIWDRAAGLLLVEEAGGKVTDLEGKVWKFDSWGFLATNGTKIHREILGILNA</sequence>
<accession>A0A1F5G4P6</accession>
<keyword evidence="5 8" id="KW-0378">Hydrolase</keyword>
<feature type="binding site" evidence="7">
    <location>
        <position position="83"/>
    </location>
    <ligand>
        <name>Mg(2+)</name>
        <dbReference type="ChEBI" id="CHEBI:18420"/>
        <label>1</label>
        <note>catalytic</note>
    </ligand>
</feature>
<keyword evidence="6 7" id="KW-0460">Magnesium</keyword>
<dbReference type="PROSITE" id="PS00630">
    <property type="entry name" value="IMP_2"/>
    <property type="match status" value="1"/>
</dbReference>
<evidence type="ECO:0000256" key="4">
    <source>
        <dbReference type="ARBA" id="ARBA00022723"/>
    </source>
</evidence>
<organism evidence="9 10">
    <name type="scientific">Candidatus Curtissbacteria bacterium RBG_16_39_7</name>
    <dbReference type="NCBI Taxonomy" id="1797707"/>
    <lineage>
        <taxon>Bacteria</taxon>
        <taxon>Candidatus Curtissiibacteriota</taxon>
    </lineage>
</organism>
<evidence type="ECO:0000256" key="1">
    <source>
        <dbReference type="ARBA" id="ARBA00001033"/>
    </source>
</evidence>
<evidence type="ECO:0000256" key="6">
    <source>
        <dbReference type="ARBA" id="ARBA00022842"/>
    </source>
</evidence>
<feature type="binding site" evidence="7">
    <location>
        <position position="82"/>
    </location>
    <ligand>
        <name>Mg(2+)</name>
        <dbReference type="ChEBI" id="CHEBI:18420"/>
        <label>1</label>
        <note>catalytic</note>
    </ligand>
</feature>
<dbReference type="GO" id="GO:0006020">
    <property type="term" value="P:inositol metabolic process"/>
    <property type="evidence" value="ECO:0007669"/>
    <property type="project" value="TreeGrafter"/>
</dbReference>
<name>A0A1F5G4P6_9BACT</name>
<dbReference type="InterPro" id="IPR020583">
    <property type="entry name" value="Inositol_monoP_metal-BS"/>
</dbReference>
<dbReference type="InterPro" id="IPR033942">
    <property type="entry name" value="IMPase"/>
</dbReference>
<dbReference type="GO" id="GO:0008934">
    <property type="term" value="F:inositol monophosphate 1-phosphatase activity"/>
    <property type="evidence" value="ECO:0007669"/>
    <property type="project" value="InterPro"/>
</dbReference>
<evidence type="ECO:0000313" key="9">
    <source>
        <dbReference type="EMBL" id="OGD86785.1"/>
    </source>
</evidence>
<comment type="caution">
    <text evidence="9">The sequence shown here is derived from an EMBL/GenBank/DDBJ whole genome shotgun (WGS) entry which is preliminary data.</text>
</comment>
<dbReference type="Gene3D" id="3.30.540.10">
    <property type="entry name" value="Fructose-1,6-Bisphosphatase, subunit A, domain 1"/>
    <property type="match status" value="1"/>
</dbReference>
<dbReference type="CDD" id="cd01639">
    <property type="entry name" value="IMPase"/>
    <property type="match status" value="1"/>
</dbReference>
<protein>
    <recommendedName>
        <fullName evidence="8">Inositol-1-monophosphatase</fullName>
        <ecNumber evidence="8">3.1.3.25</ecNumber>
    </recommendedName>
</protein>
<comment type="similarity">
    <text evidence="3 8">Belongs to the inositol monophosphatase superfamily.</text>
</comment>
<evidence type="ECO:0000313" key="10">
    <source>
        <dbReference type="Proteomes" id="UP000176628"/>
    </source>
</evidence>